<gene>
    <name evidence="12" type="primary">pulA</name>
    <name evidence="12" type="ORF">DYE49_00730</name>
</gene>
<dbReference type="SUPFAM" id="SSF51445">
    <property type="entry name" value="(Trans)glycosidases"/>
    <property type="match status" value="1"/>
</dbReference>
<evidence type="ECO:0000256" key="2">
    <source>
        <dbReference type="ARBA" id="ARBA00022729"/>
    </source>
</evidence>
<dbReference type="EMBL" id="CP031517">
    <property type="protein sequence ID" value="QOS39053.1"/>
    <property type="molecule type" value="Genomic_DNA"/>
</dbReference>
<dbReference type="EC" id="3.2.1.41" evidence="6"/>
<dbReference type="GO" id="GO:0051060">
    <property type="term" value="F:pullulanase activity"/>
    <property type="evidence" value="ECO:0007669"/>
    <property type="project" value="UniProtKB-EC"/>
</dbReference>
<dbReference type="PANTHER" id="PTHR43002">
    <property type="entry name" value="GLYCOGEN DEBRANCHING ENZYME"/>
    <property type="match status" value="1"/>
</dbReference>
<feature type="chain" id="PRO_5032814671" description="pullulanase" evidence="10">
    <location>
        <begin position="24"/>
        <end position="889"/>
    </location>
</feature>
<evidence type="ECO:0000256" key="8">
    <source>
        <dbReference type="ARBA" id="ARBA00031076"/>
    </source>
</evidence>
<keyword evidence="4 12" id="KW-0326">Glycosidase</keyword>
<dbReference type="InterPro" id="IPR013783">
    <property type="entry name" value="Ig-like_fold"/>
</dbReference>
<feature type="domain" description="Glycosyl hydrolase family 13 catalytic" evidence="11">
    <location>
        <begin position="421"/>
        <end position="783"/>
    </location>
</feature>
<evidence type="ECO:0000256" key="5">
    <source>
        <dbReference type="ARBA" id="ARBA00023965"/>
    </source>
</evidence>
<dbReference type="Pfam" id="PF03714">
    <property type="entry name" value="PUD"/>
    <property type="match status" value="1"/>
</dbReference>
<evidence type="ECO:0000256" key="6">
    <source>
        <dbReference type="ARBA" id="ARBA00024062"/>
    </source>
</evidence>
<evidence type="ECO:0000256" key="7">
    <source>
        <dbReference type="ARBA" id="ARBA00029618"/>
    </source>
</evidence>
<dbReference type="SUPFAM" id="SSF81296">
    <property type="entry name" value="E set domains"/>
    <property type="match status" value="1"/>
</dbReference>
<dbReference type="Proteomes" id="UP000593591">
    <property type="component" value="Chromosome"/>
</dbReference>
<dbReference type="CDD" id="cd10315">
    <property type="entry name" value="CBM41_pullulanase"/>
    <property type="match status" value="1"/>
</dbReference>
<evidence type="ECO:0000256" key="10">
    <source>
        <dbReference type="SAM" id="SignalP"/>
    </source>
</evidence>
<evidence type="ECO:0000313" key="12">
    <source>
        <dbReference type="EMBL" id="QOS39053.1"/>
    </source>
</evidence>
<evidence type="ECO:0000313" key="13">
    <source>
        <dbReference type="Proteomes" id="UP000593591"/>
    </source>
</evidence>
<dbReference type="GO" id="GO:0030246">
    <property type="term" value="F:carbohydrate binding"/>
    <property type="evidence" value="ECO:0007669"/>
    <property type="project" value="InterPro"/>
</dbReference>
<dbReference type="InterPro" id="IPR017853">
    <property type="entry name" value="GH"/>
</dbReference>
<accession>A0A7M1XI55</accession>
<dbReference type="GO" id="GO:0005975">
    <property type="term" value="P:carbohydrate metabolic process"/>
    <property type="evidence" value="ECO:0007669"/>
    <property type="project" value="InterPro"/>
</dbReference>
<dbReference type="SMART" id="SM00642">
    <property type="entry name" value="Aamy"/>
    <property type="match status" value="1"/>
</dbReference>
<reference evidence="12 13" key="1">
    <citation type="submission" date="2018-08" db="EMBL/GenBank/DDBJ databases">
        <title>The first complete genome of Treponema rectale (CHPAT), a commensal spirochete of the bovine rectum.</title>
        <authorList>
            <person name="Staton G.J."/>
            <person name="Clegg S.R."/>
            <person name="Carter S.D."/>
            <person name="Radford A.D."/>
            <person name="Darby A."/>
            <person name="Hall N."/>
            <person name="Birtles R.J."/>
            <person name="Evans N.J."/>
        </authorList>
    </citation>
    <scope>NUCLEOTIDE SEQUENCE [LARGE SCALE GENOMIC DNA]</scope>
    <source>
        <strain evidence="12 13">CHPA</strain>
    </source>
</reference>
<dbReference type="NCBIfam" id="TIGR02104">
    <property type="entry name" value="pulA_typeI"/>
    <property type="match status" value="1"/>
</dbReference>
<keyword evidence="3 12" id="KW-0378">Hydrolase</keyword>
<protein>
    <recommendedName>
        <fullName evidence="6">pullulanase</fullName>
        <ecNumber evidence="6">3.2.1.41</ecNumber>
    </recommendedName>
    <alternativeName>
        <fullName evidence="7">Alpha-dextrin endo-1,6-alpha-glucosidase</fullName>
    </alternativeName>
    <alternativeName>
        <fullName evidence="8">Pullulan 6-glucanohydrolase</fullName>
    </alternativeName>
</protein>
<evidence type="ECO:0000256" key="9">
    <source>
        <dbReference type="SAM" id="MobiDB-lite"/>
    </source>
</evidence>
<dbReference type="CDD" id="cd02860">
    <property type="entry name" value="E_set_Pullulanase"/>
    <property type="match status" value="1"/>
</dbReference>
<proteinExistence type="inferred from homology"/>
<feature type="compositionally biased region" description="Polar residues" evidence="9">
    <location>
        <begin position="27"/>
        <end position="40"/>
    </location>
</feature>
<dbReference type="InterPro" id="IPR005323">
    <property type="entry name" value="CBM41_pullulanase"/>
</dbReference>
<dbReference type="InterPro" id="IPR006047">
    <property type="entry name" value="GH13_cat_dom"/>
</dbReference>
<dbReference type="AlphaFoldDB" id="A0A7M1XI55"/>
<name>A0A7M1XI55_9SPIR</name>
<dbReference type="KEGG" id="trc:DYE49_00730"/>
<dbReference type="Gene3D" id="2.60.40.10">
    <property type="entry name" value="Immunoglobulins"/>
    <property type="match status" value="1"/>
</dbReference>
<dbReference type="Pfam" id="PF00128">
    <property type="entry name" value="Alpha-amylase"/>
    <property type="match status" value="1"/>
</dbReference>
<dbReference type="InterPro" id="IPR011840">
    <property type="entry name" value="PulA_typeI"/>
</dbReference>
<evidence type="ECO:0000256" key="3">
    <source>
        <dbReference type="ARBA" id="ARBA00022801"/>
    </source>
</evidence>
<organism evidence="12 13">
    <name type="scientific">Treponema rectale</name>
    <dbReference type="NCBI Taxonomy" id="744512"/>
    <lineage>
        <taxon>Bacteria</taxon>
        <taxon>Pseudomonadati</taxon>
        <taxon>Spirochaetota</taxon>
        <taxon>Spirochaetia</taxon>
        <taxon>Spirochaetales</taxon>
        <taxon>Treponemataceae</taxon>
        <taxon>Treponema</taxon>
    </lineage>
</organism>
<evidence type="ECO:0000259" key="11">
    <source>
        <dbReference type="SMART" id="SM00642"/>
    </source>
</evidence>
<feature type="region of interest" description="Disordered" evidence="9">
    <location>
        <begin position="27"/>
        <end position="50"/>
    </location>
</feature>
<keyword evidence="2 10" id="KW-0732">Signal</keyword>
<comment type="catalytic activity">
    <reaction evidence="5">
        <text>Hydrolysis of (1-&gt;6)-alpha-D-glucosidic linkages in pullulan, amylopectin and glycogen, and in the alpha- and beta-limit dextrins of amylopectin and glycogen.</text>
        <dbReference type="EC" id="3.2.1.41"/>
    </reaction>
</comment>
<dbReference type="Pfam" id="PF02922">
    <property type="entry name" value="CBM_48"/>
    <property type="match status" value="1"/>
</dbReference>
<feature type="signal peptide" evidence="10">
    <location>
        <begin position="1"/>
        <end position="23"/>
    </location>
</feature>
<dbReference type="CDD" id="cd11341">
    <property type="entry name" value="AmyAc_Pullulanase_LD-like"/>
    <property type="match status" value="1"/>
</dbReference>
<dbReference type="InterPro" id="IPR004193">
    <property type="entry name" value="Glyco_hydro_13_N"/>
</dbReference>
<evidence type="ECO:0000256" key="4">
    <source>
        <dbReference type="ARBA" id="ARBA00023295"/>
    </source>
</evidence>
<dbReference type="PROSITE" id="PS51257">
    <property type="entry name" value="PROKAR_LIPOPROTEIN"/>
    <property type="match status" value="1"/>
</dbReference>
<comment type="similarity">
    <text evidence="1">Belongs to the glycosyl hydrolase 13 family.</text>
</comment>
<sequence length="889" mass="99517">MKKKLWILPLVGLLSLVSCGNHVDTSVTNDSTQEEQSTNENKNKTGLPDLPSDLQNQLIIHYHRDDNDYSSWALWLWPEGGAGEEYVANYGDNIGACFVYPLSTFQSASKIGIIVKSKGSWDNKDVSEDRFIDMSQFKADEKGNVSAYVYSGVATIYEQEPESMFAIQTALFLSFDMVDVLCFSGNAKSYQLFANGQKIKEGSFDTPKHEFQIKLDTKADLSIIYTVEVISAKGESAKGTVSIQRLYDNQEFDDLYDYDGELGAIYSSTSTTFKVWSPLSSEVKLRIYQSGTPTSVSSTLGNDTYQEYAMTKGEKGVFSTLVDGDLEGKYYTYVVTNAYYKAKEVVDPYAKSCGINGLRGMIVNFDKTNPEGWDSFTKARTIDRKALTVYETHVVDITSSSTWNGSKANAKKFLGLSEENTTYTENGKTVKTGFDHIKQLGVNALQLQPIFDQANDEVNPTFNWGYNPLNYNCLEGSYSSDPYDGYNRIKEFKKVVLDYQKANINIIMDVVYNHVNSVQGQNFDVLVPYYYFRYSGTELSNGSGCGNETASNHYMFAKFMKDSTSFWLKEYKLGGFRFDLMGLHDLKTMNDLVSKLKEINDGVVVYGEPWTGGTTPLSDSESAKQSNSNKYEGYGQFNDQMRDALIMSGMKGDEEAGFITNRESMISSSVLGAIRNGIVGSTYNATNDPDKTLNYASCHDNYTLFDRFTAFDKANKAKTGHVDFTLEEKEKMNILANAIVFTSQGTSFMLAGEEFLRSKGEDLTIAKNSYNASYKANELDYSLLVKHERMMPIYQSLIALKQNFAGLHLSKQEASRIAISASATSNQLVYSFEDENTIYKFVHNNGYGQFDEVDLSGYSLYLDTIEEDKTLSAKTPTSAYETLIAYKAK</sequence>
<dbReference type="Gene3D" id="3.20.20.80">
    <property type="entry name" value="Glycosidases"/>
    <property type="match status" value="1"/>
</dbReference>
<dbReference type="InterPro" id="IPR014756">
    <property type="entry name" value="Ig_E-set"/>
</dbReference>
<dbReference type="Gene3D" id="2.60.40.1110">
    <property type="match status" value="1"/>
</dbReference>
<evidence type="ECO:0000256" key="1">
    <source>
        <dbReference type="ARBA" id="ARBA00008061"/>
    </source>
</evidence>
<dbReference type="SUPFAM" id="SSF49452">
    <property type="entry name" value="Starch-binding domain-like"/>
    <property type="match status" value="1"/>
</dbReference>
<dbReference type="InterPro" id="IPR013784">
    <property type="entry name" value="Carb-bd-like_fold"/>
</dbReference>